<sequence>MSKEKTVDPQWIENQRNELAALHQQIIDGVANITSGEEWKAMLSMMAKMPTYSFNNIMLILQQTNGEATMPASFTFWKTVGRSVRKGEKALRIFAPVIKKMPFNTSTQEWIEKDEIVDPANIIWRKKVVGFKPAPVFDVAQTIGAPLPDVQPKLLSGGVPEGLKEDLEHIAYTLGYTVSYVDPSLLHGANGVTKPKEKIIHVRNDVSDAATVKTLIHEVSHARMHGDLKDGEYVEHRGLYEIEAESSAYIIAAAHGLDTSQYSFPYVAGWSQGDTEQIIETAENVLKNAQDILQHTNPAVLQRKEIINELAKESDTLSTPTKTHEAINKSQPACNSRDPFPAPARTSRSTR</sequence>
<proteinExistence type="predicted"/>
<dbReference type="Proteomes" id="UP000293036">
    <property type="component" value="Unassembled WGS sequence"/>
</dbReference>
<keyword evidence="4" id="KW-1185">Reference proteome</keyword>
<evidence type="ECO:0000313" key="4">
    <source>
        <dbReference type="Proteomes" id="UP000293036"/>
    </source>
</evidence>
<gene>
    <name evidence="3" type="ORF">EZJ44_08275</name>
</gene>
<evidence type="ECO:0000256" key="1">
    <source>
        <dbReference type="SAM" id="MobiDB-lite"/>
    </source>
</evidence>
<dbReference type="Pfam" id="PF08401">
    <property type="entry name" value="ArdcN"/>
    <property type="match status" value="1"/>
</dbReference>
<comment type="caution">
    <text evidence="3">The sequence shown here is derived from an EMBL/GenBank/DDBJ whole genome shotgun (WGS) entry which is preliminary data.</text>
</comment>
<name>A0A4Q9UYL9_9ACTO</name>
<evidence type="ECO:0000259" key="2">
    <source>
        <dbReference type="Pfam" id="PF08401"/>
    </source>
</evidence>
<dbReference type="RefSeq" id="WP_131282402.1">
    <property type="nucleotide sequence ID" value="NZ_JBHSLR010000008.1"/>
</dbReference>
<feature type="domain" description="N-terminal" evidence="2">
    <location>
        <begin position="38"/>
        <end position="97"/>
    </location>
</feature>
<reference evidence="3 4" key="1">
    <citation type="submission" date="2019-02" db="EMBL/GenBank/DDBJ databases">
        <title>Arcanobacterium bovis sp. nov., isolated from the milk of a cow with mastitis.</title>
        <authorList>
            <person name="Sammra O."/>
            <person name="Foster G."/>
            <person name="Hassan A."/>
            <person name="Alssahen M."/>
            <person name="Laemmler C."/>
            <person name="Borowiak M."/>
            <person name="Malorny B."/>
            <person name="Abdulmawjood A."/>
        </authorList>
    </citation>
    <scope>NUCLEOTIDE SEQUENCE [LARGE SCALE GENOMIC DNA]</scope>
    <source>
        <strain evidence="3 4">C605018/01/1</strain>
    </source>
</reference>
<feature type="region of interest" description="Disordered" evidence="1">
    <location>
        <begin position="312"/>
        <end position="351"/>
    </location>
</feature>
<accession>A0A4Q9UYL9</accession>
<dbReference type="GO" id="GO:0003697">
    <property type="term" value="F:single-stranded DNA binding"/>
    <property type="evidence" value="ECO:0007669"/>
    <property type="project" value="InterPro"/>
</dbReference>
<evidence type="ECO:0000313" key="3">
    <source>
        <dbReference type="EMBL" id="TBW20770.1"/>
    </source>
</evidence>
<organism evidence="3 4">
    <name type="scientific">Arcanobacterium bovis</name>
    <dbReference type="NCBI Taxonomy" id="2529275"/>
    <lineage>
        <taxon>Bacteria</taxon>
        <taxon>Bacillati</taxon>
        <taxon>Actinomycetota</taxon>
        <taxon>Actinomycetes</taxon>
        <taxon>Actinomycetales</taxon>
        <taxon>Actinomycetaceae</taxon>
        <taxon>Arcanobacterium</taxon>
    </lineage>
</organism>
<dbReference type="OrthoDB" id="7605626at2"/>
<dbReference type="InterPro" id="IPR013610">
    <property type="entry name" value="ArdC_N"/>
</dbReference>
<dbReference type="EMBL" id="SJDT01000009">
    <property type="protein sequence ID" value="TBW20770.1"/>
    <property type="molecule type" value="Genomic_DNA"/>
</dbReference>
<dbReference type="AlphaFoldDB" id="A0A4Q9UYL9"/>
<protein>
    <recommendedName>
        <fullName evidence="2">N-terminal domain-containing protein</fullName>
    </recommendedName>
</protein>